<organism evidence="2 3">
    <name type="scientific">Ridgeia piscesae</name>
    <name type="common">Tubeworm</name>
    <dbReference type="NCBI Taxonomy" id="27915"/>
    <lineage>
        <taxon>Eukaryota</taxon>
        <taxon>Metazoa</taxon>
        <taxon>Spiralia</taxon>
        <taxon>Lophotrochozoa</taxon>
        <taxon>Annelida</taxon>
        <taxon>Polychaeta</taxon>
        <taxon>Sedentaria</taxon>
        <taxon>Canalipalpata</taxon>
        <taxon>Sabellida</taxon>
        <taxon>Siboglinidae</taxon>
        <taxon>Ridgeia</taxon>
    </lineage>
</organism>
<feature type="signal peptide" evidence="1">
    <location>
        <begin position="1"/>
        <end position="18"/>
    </location>
</feature>
<keyword evidence="3" id="KW-1185">Reference proteome</keyword>
<protein>
    <submittedName>
        <fullName evidence="2">Uncharacterized protein</fullName>
    </submittedName>
</protein>
<dbReference type="EMBL" id="JAODUO010001737">
    <property type="protein sequence ID" value="KAK2159182.1"/>
    <property type="molecule type" value="Genomic_DNA"/>
</dbReference>
<evidence type="ECO:0000313" key="2">
    <source>
        <dbReference type="EMBL" id="KAK2159182.1"/>
    </source>
</evidence>
<name>A0AAD9JU97_RIDPI</name>
<reference evidence="2" key="1">
    <citation type="journal article" date="2023" name="Mol. Biol. Evol.">
        <title>Third-Generation Sequencing Reveals the Adaptive Role of the Epigenome in Three Deep-Sea Polychaetes.</title>
        <authorList>
            <person name="Perez M."/>
            <person name="Aroh O."/>
            <person name="Sun Y."/>
            <person name="Lan Y."/>
            <person name="Juniper S.K."/>
            <person name="Young C.R."/>
            <person name="Angers B."/>
            <person name="Qian P.Y."/>
        </authorList>
    </citation>
    <scope>NUCLEOTIDE SEQUENCE</scope>
    <source>
        <strain evidence="2">R07B-5</strain>
    </source>
</reference>
<dbReference type="Proteomes" id="UP001209878">
    <property type="component" value="Unassembled WGS sequence"/>
</dbReference>
<accession>A0AAD9JU97</accession>
<keyword evidence="1" id="KW-0732">Signal</keyword>
<proteinExistence type="predicted"/>
<feature type="chain" id="PRO_5042165435" evidence="1">
    <location>
        <begin position="19"/>
        <end position="143"/>
    </location>
</feature>
<dbReference type="AlphaFoldDB" id="A0AAD9JU97"/>
<evidence type="ECO:0000256" key="1">
    <source>
        <dbReference type="SAM" id="SignalP"/>
    </source>
</evidence>
<sequence>MKCVLVLALCAFVLAADAYRHGQGSYRGGHHGGHRRGQRRHGYIDSTAVCVEKGGECMDRSECKTDTSLITGSCDAPDGMCCVTREYACEKWHQGICVSEAAGCSSLNGGYRSCGMPCSEGVLCCVPENMGRGKPPGPGRGEY</sequence>
<gene>
    <name evidence="2" type="ORF">NP493_1740g00002</name>
</gene>
<comment type="caution">
    <text evidence="2">The sequence shown here is derived from an EMBL/GenBank/DDBJ whole genome shotgun (WGS) entry which is preliminary data.</text>
</comment>
<evidence type="ECO:0000313" key="3">
    <source>
        <dbReference type="Proteomes" id="UP001209878"/>
    </source>
</evidence>